<evidence type="ECO:0000313" key="2">
    <source>
        <dbReference type="Proteomes" id="UP000093748"/>
    </source>
</evidence>
<accession>A0A1A5HQV2</accession>
<proteinExistence type="predicted"/>
<comment type="caution">
    <text evidence="1">The sequence shown here is derived from an EMBL/GenBank/DDBJ whole genome shotgun (WGS) entry which is preliminary data.</text>
</comment>
<name>A0A1A5HQV2_RHILI</name>
<sequence length="137" mass="15935">MPRYHPISVLPEIDCVQSDLRELRWTDDAVVADFIIPGDEHHALRVLFTNQVIIRILDEMPLNTESESTPKEGLVPHHFAYRVEEATFETTQSQTWKFTQHPATHYRFVTGWTCLDVLSAKEPTFQVVKRRPISTFD</sequence>
<organism evidence="1 2">
    <name type="scientific">Rhizobium loti</name>
    <name type="common">Mesorhizobium loti</name>
    <dbReference type="NCBI Taxonomy" id="381"/>
    <lineage>
        <taxon>Bacteria</taxon>
        <taxon>Pseudomonadati</taxon>
        <taxon>Pseudomonadota</taxon>
        <taxon>Alphaproteobacteria</taxon>
        <taxon>Hyphomicrobiales</taxon>
        <taxon>Phyllobacteriaceae</taxon>
        <taxon>Mesorhizobium</taxon>
    </lineage>
</organism>
<protein>
    <submittedName>
        <fullName evidence="1">Uncharacterized protein</fullName>
    </submittedName>
</protein>
<dbReference type="AlphaFoldDB" id="A0A1A5HQV2"/>
<evidence type="ECO:0000313" key="1">
    <source>
        <dbReference type="EMBL" id="OBP71634.1"/>
    </source>
</evidence>
<reference evidence="2" key="1">
    <citation type="submission" date="2016-06" db="EMBL/GenBank/DDBJ databases">
        <title>NZP2037 Pacbio-Illumina hybrid assembly.</title>
        <authorList>
            <person name="Ramsay J.P."/>
        </authorList>
    </citation>
    <scope>NUCLEOTIDE SEQUENCE [LARGE SCALE GENOMIC DNA]</scope>
    <source>
        <strain evidence="2">R7ANS::ICEMlSym2042</strain>
    </source>
</reference>
<dbReference type="Proteomes" id="UP000093748">
    <property type="component" value="Unassembled WGS sequence"/>
</dbReference>
<gene>
    <name evidence="1" type="ORF">BAE39_22085</name>
</gene>
<dbReference type="RefSeq" id="WP_032930918.1">
    <property type="nucleotide sequence ID" value="NZ_LZTI01000030.1"/>
</dbReference>
<dbReference type="EMBL" id="LZTJ01000032">
    <property type="protein sequence ID" value="OBP71634.1"/>
    <property type="molecule type" value="Genomic_DNA"/>
</dbReference>